<gene>
    <name evidence="3" type="ORF">JAJ28_000797</name>
</gene>
<sequence>MWTLPMQALDIAVLRGQFPALNQLVEGKAPIFFDGPGGAQVPHAVLTAMTDYLGHFNANLGGPFFSARVTEQQALRARQAVAALLGAERAEEIVFGANFTTLTFALSRALAREWQAGDEIIVSALDHYSNVSSWQQAAADRGVVVHQARVDVATGGLDYEHLFNLLGPKTRLVAVTAASNTTGTLVDIPRIADAVHGVGALLYVDAVHFAPHERIDVQAWDCDFLGCSAYKFFGPHLGILYGKHRHLAHFTPYKVEPAKNVAPYKWETGTQSWEALAGVEATVAYLASLSGLDGTEHELEARLDLAFARSQAHERELSEHLLAKLAERPWFTLHGIHGSQGRTPTFALTSNRHTPAEIAEFLGQHQVCSWAGHFYALALVEQLGVSDGVLRIGCMHYNTSAEIDRLFALLDDMPH</sequence>
<dbReference type="InterPro" id="IPR015424">
    <property type="entry name" value="PyrdxlP-dep_Trfase"/>
</dbReference>
<dbReference type="NCBIfam" id="TIGR01976">
    <property type="entry name" value="am_tr_V_VC1184"/>
    <property type="match status" value="1"/>
</dbReference>
<evidence type="ECO:0000256" key="1">
    <source>
        <dbReference type="ARBA" id="ARBA00022898"/>
    </source>
</evidence>
<comment type="caution">
    <text evidence="3">The sequence shown here is derived from an EMBL/GenBank/DDBJ whole genome shotgun (WGS) entry which is preliminary data.</text>
</comment>
<evidence type="ECO:0000313" key="3">
    <source>
        <dbReference type="EMBL" id="HAT6343109.1"/>
    </source>
</evidence>
<dbReference type="SUPFAM" id="SSF53383">
    <property type="entry name" value="PLP-dependent transferases"/>
    <property type="match status" value="1"/>
</dbReference>
<dbReference type="Gene3D" id="3.90.1150.10">
    <property type="entry name" value="Aspartate Aminotransferase, domain 1"/>
    <property type="match status" value="1"/>
</dbReference>
<name>A0AAD3U8T7_AERHY</name>
<dbReference type="PANTHER" id="PTHR43586">
    <property type="entry name" value="CYSTEINE DESULFURASE"/>
    <property type="match status" value="1"/>
</dbReference>
<evidence type="ECO:0000259" key="2">
    <source>
        <dbReference type="Pfam" id="PF00266"/>
    </source>
</evidence>
<dbReference type="Gene3D" id="3.40.640.10">
    <property type="entry name" value="Type I PLP-dependent aspartate aminotransferase-like (Major domain)"/>
    <property type="match status" value="1"/>
</dbReference>
<dbReference type="InterPro" id="IPR015421">
    <property type="entry name" value="PyrdxlP-dep_Trfase_major"/>
</dbReference>
<protein>
    <submittedName>
        <fullName evidence="3">Cysteine desulfurase-like protein</fullName>
    </submittedName>
</protein>
<proteinExistence type="predicted"/>
<accession>A0AAD3U8T7</accession>
<dbReference type="EMBL" id="DACTUL010000004">
    <property type="protein sequence ID" value="HAT6343109.1"/>
    <property type="molecule type" value="Genomic_DNA"/>
</dbReference>
<feature type="domain" description="Aminotransferase class V" evidence="2">
    <location>
        <begin position="31"/>
        <end position="406"/>
    </location>
</feature>
<dbReference type="Proteomes" id="UP000859505">
    <property type="component" value="Unassembled WGS sequence"/>
</dbReference>
<dbReference type="InterPro" id="IPR000192">
    <property type="entry name" value="Aminotrans_V_dom"/>
</dbReference>
<dbReference type="Pfam" id="PF00266">
    <property type="entry name" value="Aminotran_5"/>
    <property type="match status" value="1"/>
</dbReference>
<dbReference type="InterPro" id="IPR015422">
    <property type="entry name" value="PyrdxlP-dep_Trfase_small"/>
</dbReference>
<organism evidence="3 4">
    <name type="scientific">Aeromonas hydrophila</name>
    <dbReference type="NCBI Taxonomy" id="644"/>
    <lineage>
        <taxon>Bacteria</taxon>
        <taxon>Pseudomonadati</taxon>
        <taxon>Pseudomonadota</taxon>
        <taxon>Gammaproteobacteria</taxon>
        <taxon>Aeromonadales</taxon>
        <taxon>Aeromonadaceae</taxon>
        <taxon>Aeromonas</taxon>
    </lineage>
</organism>
<evidence type="ECO:0000313" key="4">
    <source>
        <dbReference type="Proteomes" id="UP000859505"/>
    </source>
</evidence>
<dbReference type="PANTHER" id="PTHR43586:SF21">
    <property type="entry name" value="PYRIDOXAL PHOSPHATE (PLP)-DEPENDENT ASPARTATE AMINOTRANSFERASE SUPERFAMILY"/>
    <property type="match status" value="1"/>
</dbReference>
<keyword evidence="1" id="KW-0663">Pyridoxal phosphate</keyword>
<reference evidence="3" key="2">
    <citation type="submission" date="2020-01" db="EMBL/GenBank/DDBJ databases">
        <authorList>
            <consortium name="NCBI Pathogen Detection Project"/>
        </authorList>
    </citation>
    <scope>NUCLEOTIDE SEQUENCE</scope>
    <source>
        <strain evidence="3">OLC2673_Aeromonas</strain>
    </source>
</reference>
<reference evidence="3" key="1">
    <citation type="journal article" date="2018" name="Genome Biol.">
        <title>SKESA: strategic k-mer extension for scrupulous assemblies.</title>
        <authorList>
            <person name="Souvorov A."/>
            <person name="Agarwala R."/>
            <person name="Lipman D.J."/>
        </authorList>
    </citation>
    <scope>NUCLEOTIDE SEQUENCE</scope>
    <source>
        <strain evidence="3">OLC2673_Aeromonas</strain>
    </source>
</reference>
<dbReference type="AlphaFoldDB" id="A0AAD3U8T7"/>
<dbReference type="InterPro" id="IPR011340">
    <property type="entry name" value="Cys_dSase-rel"/>
</dbReference>